<dbReference type="EMBL" id="CABPRJ010001938">
    <property type="protein sequence ID" value="VVC42123.1"/>
    <property type="molecule type" value="Genomic_DNA"/>
</dbReference>
<organism evidence="2 3">
    <name type="scientific">Cinara cedri</name>
    <dbReference type="NCBI Taxonomy" id="506608"/>
    <lineage>
        <taxon>Eukaryota</taxon>
        <taxon>Metazoa</taxon>
        <taxon>Ecdysozoa</taxon>
        <taxon>Arthropoda</taxon>
        <taxon>Hexapoda</taxon>
        <taxon>Insecta</taxon>
        <taxon>Pterygota</taxon>
        <taxon>Neoptera</taxon>
        <taxon>Paraneoptera</taxon>
        <taxon>Hemiptera</taxon>
        <taxon>Sternorrhyncha</taxon>
        <taxon>Aphidomorpha</taxon>
        <taxon>Aphidoidea</taxon>
        <taxon>Aphididae</taxon>
        <taxon>Lachninae</taxon>
        <taxon>Cinara</taxon>
    </lineage>
</organism>
<evidence type="ECO:0000256" key="1">
    <source>
        <dbReference type="SAM" id="Phobius"/>
    </source>
</evidence>
<feature type="transmembrane region" description="Helical" evidence="1">
    <location>
        <begin position="74"/>
        <end position="93"/>
    </location>
</feature>
<gene>
    <name evidence="2" type="ORF">CINCED_3A022498</name>
</gene>
<proteinExistence type="predicted"/>
<reference evidence="2 3" key="1">
    <citation type="submission" date="2019-08" db="EMBL/GenBank/DDBJ databases">
        <authorList>
            <person name="Alioto T."/>
            <person name="Alioto T."/>
            <person name="Gomez Garrido J."/>
        </authorList>
    </citation>
    <scope>NUCLEOTIDE SEQUENCE [LARGE SCALE GENOMIC DNA]</scope>
</reference>
<evidence type="ECO:0000313" key="3">
    <source>
        <dbReference type="Proteomes" id="UP000325440"/>
    </source>
</evidence>
<feature type="transmembrane region" description="Helical" evidence="1">
    <location>
        <begin position="134"/>
        <end position="157"/>
    </location>
</feature>
<protein>
    <submittedName>
        <fullName evidence="2">Uncharacterized protein</fullName>
    </submittedName>
</protein>
<keyword evidence="1" id="KW-0472">Membrane</keyword>
<dbReference type="AlphaFoldDB" id="A0A5E4NHQ7"/>
<dbReference type="Proteomes" id="UP000325440">
    <property type="component" value="Unassembled WGS sequence"/>
</dbReference>
<name>A0A5E4NHQ7_9HEMI</name>
<accession>A0A5E4NHQ7</accession>
<dbReference type="OrthoDB" id="6621855at2759"/>
<evidence type="ECO:0000313" key="2">
    <source>
        <dbReference type="EMBL" id="VVC42123.1"/>
    </source>
</evidence>
<sequence>MTISTPCFFGLTNVRIGTRIIAFVQFWLQLLCLSIIITNVVIQDPLQEKNPKETVNTSHYSPQTINYKAIQSDYYVFLQIASGLVNLYACFYLKKATYSHNLQYINFWMILDFIYYIVAVVFIIYSSFKVRSFSIFFVGLIGSAFDSYKLFVVYLFYLDELSPERLDVDRNNRTQNSMHNGIQSYPHTVDIGTDNNRI</sequence>
<keyword evidence="1" id="KW-0812">Transmembrane</keyword>
<feature type="transmembrane region" description="Helical" evidence="1">
    <location>
        <begin position="20"/>
        <end position="42"/>
    </location>
</feature>
<keyword evidence="1" id="KW-1133">Transmembrane helix</keyword>
<feature type="transmembrane region" description="Helical" evidence="1">
    <location>
        <begin position="105"/>
        <end position="128"/>
    </location>
</feature>
<keyword evidence="3" id="KW-1185">Reference proteome</keyword>